<dbReference type="RefSeq" id="WP_264810925.1">
    <property type="nucleotide sequence ID" value="NZ_CP110226.1"/>
</dbReference>
<feature type="transmembrane region" description="Helical" evidence="2">
    <location>
        <begin position="6"/>
        <end position="22"/>
    </location>
</feature>
<feature type="transmembrane region" description="Helical" evidence="2">
    <location>
        <begin position="97"/>
        <end position="118"/>
    </location>
</feature>
<keyword evidence="2" id="KW-0812">Transmembrane</keyword>
<dbReference type="EMBL" id="CP110226">
    <property type="protein sequence ID" value="UZD24208.1"/>
    <property type="molecule type" value="Genomic_DNA"/>
</dbReference>
<feature type="transmembrane region" description="Helical" evidence="2">
    <location>
        <begin position="60"/>
        <end position="85"/>
    </location>
</feature>
<feature type="transmembrane region" description="Helical" evidence="2">
    <location>
        <begin position="210"/>
        <end position="227"/>
    </location>
</feature>
<evidence type="ECO:0000313" key="4">
    <source>
        <dbReference type="Proteomes" id="UP001163156"/>
    </source>
</evidence>
<protein>
    <submittedName>
        <fullName evidence="3">Permease</fullName>
    </submittedName>
</protein>
<proteinExistence type="predicted"/>
<feature type="transmembrane region" description="Helical" evidence="2">
    <location>
        <begin position="261"/>
        <end position="280"/>
    </location>
</feature>
<feature type="transmembrane region" description="Helical" evidence="2">
    <location>
        <begin position="34"/>
        <end position="54"/>
    </location>
</feature>
<feature type="transmembrane region" description="Helical" evidence="2">
    <location>
        <begin position="234"/>
        <end position="255"/>
    </location>
</feature>
<reference evidence="3" key="1">
    <citation type="submission" date="2022-10" db="EMBL/GenBank/DDBJ databases">
        <title>Algoriphagus sp. a novel bacteria isolate from halophytes salicornia europaea.</title>
        <authorList>
            <person name="Peng Y."/>
            <person name="Jiang L."/>
            <person name="Lee J."/>
        </authorList>
    </citation>
    <scope>NUCLEOTIDE SEQUENCE</scope>
    <source>
        <strain evidence="3">TR-M5</strain>
    </source>
</reference>
<feature type="transmembrane region" description="Helical" evidence="2">
    <location>
        <begin position="167"/>
        <end position="190"/>
    </location>
</feature>
<keyword evidence="2" id="KW-0472">Membrane</keyword>
<sequence length="379" mass="41742">MSIALQKTLSLILLIVIGLFLQKKLQSEDQKKGLKTIILNIALPAMIFVALLKIEINPDLMILPVLALIFNIVMILVTRYALPLFGVKGDTPAMRTLMLLLPSLAPGLTCFPFIVEYLGDDVLAWAALSDIGNKIFVLILAYMLAMSWYYKNQSLKSKSNTQKIKQLLLAMVSEPINMVILVAIGLLSLGINMDNLPGFLSASVLMMKDMMTPLVLIFIGIAVIFKWDQLRMIASLLTFRAGITFLISGLFIWLVPMPSEAAILLAVVFPQSAVSFWPFAHMSAVRKLEHENEDQKSNPTFDLELGVNVLAVSMPFSTLLILGVFTSGSYFLNPVHVISIGSIMIGAAVLPKAIALVKSADFSWENLRGKELKDSSVEQ</sequence>
<feature type="transmembrane region" description="Helical" evidence="2">
    <location>
        <begin position="301"/>
        <end position="325"/>
    </location>
</feature>
<evidence type="ECO:0000256" key="2">
    <source>
        <dbReference type="SAM" id="Phobius"/>
    </source>
</evidence>
<keyword evidence="4" id="KW-1185">Reference proteome</keyword>
<gene>
    <name evidence="3" type="ORF">OM944_06840</name>
</gene>
<dbReference type="PANTHER" id="PTHR36838">
    <property type="entry name" value="AUXIN EFFLUX CARRIER FAMILY PROTEIN"/>
    <property type="match status" value="1"/>
</dbReference>
<accession>A0ABY6MM13</accession>
<dbReference type="PANTHER" id="PTHR36838:SF3">
    <property type="entry name" value="TRANSPORTER AUXIN EFFLUX CARRIER EC FAMILY"/>
    <property type="match status" value="1"/>
</dbReference>
<feature type="transmembrane region" description="Helical" evidence="2">
    <location>
        <begin position="331"/>
        <end position="350"/>
    </location>
</feature>
<dbReference type="Proteomes" id="UP001163156">
    <property type="component" value="Chromosome"/>
</dbReference>
<keyword evidence="2" id="KW-1133">Transmembrane helix</keyword>
<name>A0ABY6MM13_9BACT</name>
<evidence type="ECO:0000256" key="1">
    <source>
        <dbReference type="ARBA" id="ARBA00022448"/>
    </source>
</evidence>
<feature type="transmembrane region" description="Helical" evidence="2">
    <location>
        <begin position="124"/>
        <end position="146"/>
    </location>
</feature>
<evidence type="ECO:0000313" key="3">
    <source>
        <dbReference type="EMBL" id="UZD24208.1"/>
    </source>
</evidence>
<keyword evidence="1" id="KW-0813">Transport</keyword>
<organism evidence="3 4">
    <name type="scientific">Algoriphagus halophytocola</name>
    <dbReference type="NCBI Taxonomy" id="2991499"/>
    <lineage>
        <taxon>Bacteria</taxon>
        <taxon>Pseudomonadati</taxon>
        <taxon>Bacteroidota</taxon>
        <taxon>Cytophagia</taxon>
        <taxon>Cytophagales</taxon>
        <taxon>Cyclobacteriaceae</taxon>
        <taxon>Algoriphagus</taxon>
    </lineage>
</organism>